<accession>A0AAW0BHK2</accession>
<feature type="region of interest" description="Disordered" evidence="1">
    <location>
        <begin position="1"/>
        <end position="139"/>
    </location>
</feature>
<dbReference type="AlphaFoldDB" id="A0AAW0BHK2"/>
<keyword evidence="4" id="KW-1185">Reference proteome</keyword>
<evidence type="ECO:0000313" key="3">
    <source>
        <dbReference type="EMBL" id="KAK7025768.1"/>
    </source>
</evidence>
<evidence type="ECO:0000256" key="1">
    <source>
        <dbReference type="SAM" id="MobiDB-lite"/>
    </source>
</evidence>
<organism evidence="3 4">
    <name type="scientific">Favolaschia claudopus</name>
    <dbReference type="NCBI Taxonomy" id="2862362"/>
    <lineage>
        <taxon>Eukaryota</taxon>
        <taxon>Fungi</taxon>
        <taxon>Dikarya</taxon>
        <taxon>Basidiomycota</taxon>
        <taxon>Agaricomycotina</taxon>
        <taxon>Agaricomycetes</taxon>
        <taxon>Agaricomycetidae</taxon>
        <taxon>Agaricales</taxon>
        <taxon>Marasmiineae</taxon>
        <taxon>Mycenaceae</taxon>
        <taxon>Favolaschia</taxon>
    </lineage>
</organism>
<sequence>MKAACSKGIIDDSDDSMSDAPPRLRRITNTDDDLDLDVQHPVEDMQPRSRKSSASSAMSATSAFARIHVDTDTDDRDHERRSRRSSTGSGHSGRHSVAGMELDNDESLEVDAAPKKKVTKVSAARQKQADAEKPEIKSEAVADAVDNASVDAATVTPESEWHASTHLVFPAPGKDIALLAQRAEVQSVLRGASTLMKDDVCFVDAYPRVGQRGGFARPKLLEAAAPLPEAVHIYERLMLDKQYAVFLAPIPIDRAILLRGGMKRSAVNCVMGYYELTGLTPDKVMKRVEELLKDHRYIFPSSLEIKGRLLLDQPFCHGAISHIIKEELFSTASYVEEHATLFPTGKKSRAAERELPDSMVALAATAVYAALMEFRNTGRKQNIPFKEDAYEGTYRNHMKTLKDSRKDAPGAVHAVLHQLYKEVAESDQIVHTASGSSATLIQLVDIPDSD</sequence>
<protein>
    <recommendedName>
        <fullName evidence="2">DUF6532 domain-containing protein</fullName>
    </recommendedName>
</protein>
<dbReference type="Pfam" id="PF20149">
    <property type="entry name" value="DUF6532"/>
    <property type="match status" value="1"/>
</dbReference>
<feature type="compositionally biased region" description="Low complexity" evidence="1">
    <location>
        <begin position="52"/>
        <end position="66"/>
    </location>
</feature>
<name>A0AAW0BHK2_9AGAR</name>
<dbReference type="EMBL" id="JAWWNJ010000033">
    <property type="protein sequence ID" value="KAK7025768.1"/>
    <property type="molecule type" value="Genomic_DNA"/>
</dbReference>
<evidence type="ECO:0000259" key="2">
    <source>
        <dbReference type="Pfam" id="PF20149"/>
    </source>
</evidence>
<reference evidence="3 4" key="1">
    <citation type="journal article" date="2024" name="J Genomics">
        <title>Draft genome sequencing and assembly of Favolaschia claudopus CIRM-BRFM 2984 isolated from oak limbs.</title>
        <authorList>
            <person name="Navarro D."/>
            <person name="Drula E."/>
            <person name="Chaduli D."/>
            <person name="Cazenave R."/>
            <person name="Ahrendt S."/>
            <person name="Wang J."/>
            <person name="Lipzen A."/>
            <person name="Daum C."/>
            <person name="Barry K."/>
            <person name="Grigoriev I.V."/>
            <person name="Favel A."/>
            <person name="Rosso M.N."/>
            <person name="Martin F."/>
        </authorList>
    </citation>
    <scope>NUCLEOTIDE SEQUENCE [LARGE SCALE GENOMIC DNA]</scope>
    <source>
        <strain evidence="3 4">CIRM-BRFM 2984</strain>
    </source>
</reference>
<feature type="compositionally biased region" description="Basic and acidic residues" evidence="1">
    <location>
        <begin position="37"/>
        <end position="47"/>
    </location>
</feature>
<gene>
    <name evidence="3" type="ORF">R3P38DRAFT_2529825</name>
</gene>
<comment type="caution">
    <text evidence="3">The sequence shown here is derived from an EMBL/GenBank/DDBJ whole genome shotgun (WGS) entry which is preliminary data.</text>
</comment>
<dbReference type="Proteomes" id="UP001362999">
    <property type="component" value="Unassembled WGS sequence"/>
</dbReference>
<proteinExistence type="predicted"/>
<dbReference type="InterPro" id="IPR045341">
    <property type="entry name" value="DUF6532"/>
</dbReference>
<feature type="compositionally biased region" description="Basic and acidic residues" evidence="1">
    <location>
        <begin position="67"/>
        <end position="80"/>
    </location>
</feature>
<evidence type="ECO:0000313" key="4">
    <source>
        <dbReference type="Proteomes" id="UP001362999"/>
    </source>
</evidence>
<feature type="compositionally biased region" description="Basic and acidic residues" evidence="1">
    <location>
        <begin position="127"/>
        <end position="139"/>
    </location>
</feature>
<feature type="domain" description="DUF6532" evidence="2">
    <location>
        <begin position="194"/>
        <end position="403"/>
    </location>
</feature>